<feature type="compositionally biased region" description="Low complexity" evidence="1">
    <location>
        <begin position="79"/>
        <end position="108"/>
    </location>
</feature>
<evidence type="ECO:0008006" key="5">
    <source>
        <dbReference type="Google" id="ProtNLM"/>
    </source>
</evidence>
<keyword evidence="2" id="KW-0812">Transmembrane</keyword>
<dbReference type="EMBL" id="FJOG01000079">
    <property type="protein sequence ID" value="CZR69743.1"/>
    <property type="molecule type" value="Genomic_DNA"/>
</dbReference>
<dbReference type="OrthoDB" id="2131701at2759"/>
<gene>
    <name evidence="3" type="ORF">PAC_19643</name>
</gene>
<keyword evidence="4" id="KW-1185">Reference proteome</keyword>
<dbReference type="Proteomes" id="UP000184330">
    <property type="component" value="Unassembled WGS sequence"/>
</dbReference>
<protein>
    <recommendedName>
        <fullName evidence="5">Ricin B lectin domain-containing protein</fullName>
    </recommendedName>
</protein>
<evidence type="ECO:0000313" key="4">
    <source>
        <dbReference type="Proteomes" id="UP000184330"/>
    </source>
</evidence>
<dbReference type="SUPFAM" id="SSF50370">
    <property type="entry name" value="Ricin B-like lectins"/>
    <property type="match status" value="1"/>
</dbReference>
<keyword evidence="2" id="KW-1133">Transmembrane helix</keyword>
<name>A0A1L7XXF8_9HELO</name>
<feature type="transmembrane region" description="Helical" evidence="2">
    <location>
        <begin position="41"/>
        <end position="66"/>
    </location>
</feature>
<reference evidence="3 4" key="1">
    <citation type="submission" date="2016-03" db="EMBL/GenBank/DDBJ databases">
        <authorList>
            <person name="Ploux O."/>
        </authorList>
    </citation>
    <scope>NUCLEOTIDE SEQUENCE [LARGE SCALE GENOMIC DNA]</scope>
    <source>
        <strain evidence="3 4">UAMH 11012</strain>
    </source>
</reference>
<organism evidence="3 4">
    <name type="scientific">Phialocephala subalpina</name>
    <dbReference type="NCBI Taxonomy" id="576137"/>
    <lineage>
        <taxon>Eukaryota</taxon>
        <taxon>Fungi</taxon>
        <taxon>Dikarya</taxon>
        <taxon>Ascomycota</taxon>
        <taxon>Pezizomycotina</taxon>
        <taxon>Leotiomycetes</taxon>
        <taxon>Helotiales</taxon>
        <taxon>Mollisiaceae</taxon>
        <taxon>Phialocephala</taxon>
        <taxon>Phialocephala fortinii species complex</taxon>
    </lineage>
</organism>
<sequence length="238" mass="24990">MRQNLGYKPYEQYKQDEPFINELRAPITSPRARICGLTTRTFWIVFVIVLVVLGAAVGGGVGGGLAASHSTMTSPQGQSSSTASSPTSASSTSSSPYSTASSTATSSSIAPFSTAPGTYRIINIATNTAVDLLFGGTTNGTRIDGWSWNPASSPTQYVHQSWQMASVDNGAVIMYNTQTKSYITAPSNLTAGTNPPNTDDAGLYGGVPGDPSDAHTQWVIVPNSDNSIRYSPLSYSSK</sequence>
<feature type="region of interest" description="Disordered" evidence="1">
    <location>
        <begin position="65"/>
        <end position="108"/>
    </location>
</feature>
<feature type="compositionally biased region" description="Polar residues" evidence="1">
    <location>
        <begin position="68"/>
        <end position="78"/>
    </location>
</feature>
<keyword evidence="2" id="KW-0472">Membrane</keyword>
<feature type="compositionally biased region" description="Polar residues" evidence="1">
    <location>
        <begin position="187"/>
        <end position="197"/>
    </location>
</feature>
<dbReference type="AlphaFoldDB" id="A0A1L7XXF8"/>
<evidence type="ECO:0000313" key="3">
    <source>
        <dbReference type="EMBL" id="CZR69743.1"/>
    </source>
</evidence>
<dbReference type="InterPro" id="IPR035992">
    <property type="entry name" value="Ricin_B-like_lectins"/>
</dbReference>
<feature type="region of interest" description="Disordered" evidence="1">
    <location>
        <begin position="187"/>
        <end position="208"/>
    </location>
</feature>
<dbReference type="Gene3D" id="2.80.10.50">
    <property type="match status" value="1"/>
</dbReference>
<evidence type="ECO:0000256" key="2">
    <source>
        <dbReference type="SAM" id="Phobius"/>
    </source>
</evidence>
<evidence type="ECO:0000256" key="1">
    <source>
        <dbReference type="SAM" id="MobiDB-lite"/>
    </source>
</evidence>
<accession>A0A1L7XXF8</accession>
<proteinExistence type="predicted"/>